<dbReference type="AlphaFoldDB" id="A0A3P3TUL3"/>
<dbReference type="SUPFAM" id="SSF50960">
    <property type="entry name" value="TolB, C-terminal domain"/>
    <property type="match status" value="1"/>
</dbReference>
<protein>
    <submittedName>
        <fullName evidence="1">Uncharacterized protein</fullName>
    </submittedName>
</protein>
<reference evidence="1 2" key="1">
    <citation type="submission" date="2018-11" db="EMBL/GenBank/DDBJ databases">
        <title>Genome sequencing of Paenibacillus sp. KCOM 3021 (= ChDC PVNT-B20).</title>
        <authorList>
            <person name="Kook J.-K."/>
            <person name="Park S.-N."/>
            <person name="Lim Y.K."/>
        </authorList>
    </citation>
    <scope>NUCLEOTIDE SEQUENCE [LARGE SCALE GENOMIC DNA]</scope>
    <source>
        <strain evidence="1 2">KCOM 3021</strain>
    </source>
</reference>
<keyword evidence="2" id="KW-1185">Reference proteome</keyword>
<dbReference type="Proteomes" id="UP000267017">
    <property type="component" value="Unassembled WGS sequence"/>
</dbReference>
<sequence length="385" mass="44745">MKNRDFWKKYRDMFLVTVLLAVFVGGIFGVGSMFEIGGSKLRTVILPGEQFNSSLVSPPNSTVQIEAAIKRPNDFAIYDFEVADQNTLILSRPENSYTGIKISMLKLDDNHVKDLATNTEYGVALSPDQEKMIFSEYRSAQAQRTTYEYDIKSGQRRKLANDNFYFRRYFGNDTYIGYDILVFRMIDLSTGKKRLLYSDEEIKNLVAKENHIPNPDEVWILPDSMEFSRDLQYFYALVGGDNKFMVYRFSVNDRNNVVAYTPADEIQQFRVLKNGDLLVQGIVNKVQGLFIYRNASKRFDLLMKSNIWSFDLNEDESRIAYFTVLENQKNELHMAYLEGGKLLSDTVVYRNIDNFVNLKWNGDNLFVVSSSMEKSEIYRFTFRAW</sequence>
<evidence type="ECO:0000313" key="1">
    <source>
        <dbReference type="EMBL" id="RRJ61807.1"/>
    </source>
</evidence>
<dbReference type="EMBL" id="RRCN01000001">
    <property type="protein sequence ID" value="RRJ61807.1"/>
    <property type="molecule type" value="Genomic_DNA"/>
</dbReference>
<proteinExistence type="predicted"/>
<dbReference type="OrthoDB" id="2590460at2"/>
<comment type="caution">
    <text evidence="1">The sequence shown here is derived from an EMBL/GenBank/DDBJ whole genome shotgun (WGS) entry which is preliminary data.</text>
</comment>
<gene>
    <name evidence="1" type="ORF">EHV15_01565</name>
</gene>
<organism evidence="1 2">
    <name type="scientific">Paenibacillus oralis</name>
    <dbReference type="NCBI Taxonomy" id="2490856"/>
    <lineage>
        <taxon>Bacteria</taxon>
        <taxon>Bacillati</taxon>
        <taxon>Bacillota</taxon>
        <taxon>Bacilli</taxon>
        <taxon>Bacillales</taxon>
        <taxon>Paenibacillaceae</taxon>
        <taxon>Paenibacillus</taxon>
    </lineage>
</organism>
<dbReference type="RefSeq" id="WP_128629733.1">
    <property type="nucleotide sequence ID" value="NZ_RRCN01000001.1"/>
</dbReference>
<evidence type="ECO:0000313" key="2">
    <source>
        <dbReference type="Proteomes" id="UP000267017"/>
    </source>
</evidence>
<accession>A0A3P3TUL3</accession>
<name>A0A3P3TUL3_9BACL</name>